<feature type="region of interest" description="Disordered" evidence="1">
    <location>
        <begin position="494"/>
        <end position="529"/>
    </location>
</feature>
<reference evidence="2" key="1">
    <citation type="submission" date="2023-04" db="EMBL/GenBank/DDBJ databases">
        <title>Black Yeasts Isolated from many extreme environments.</title>
        <authorList>
            <person name="Coleine C."/>
            <person name="Stajich J.E."/>
            <person name="Selbmann L."/>
        </authorList>
    </citation>
    <scope>NUCLEOTIDE SEQUENCE</scope>
    <source>
        <strain evidence="2">CCFEE 5312</strain>
    </source>
</reference>
<comment type="caution">
    <text evidence="2">The sequence shown here is derived from an EMBL/GenBank/DDBJ whole genome shotgun (WGS) entry which is preliminary data.</text>
</comment>
<dbReference type="AlphaFoldDB" id="A0AAJ0DQY5"/>
<evidence type="ECO:0000313" key="3">
    <source>
        <dbReference type="Proteomes" id="UP001271007"/>
    </source>
</evidence>
<dbReference type="PANTHER" id="PTHR31904:SF1">
    <property type="entry name" value="BYPASS OF STOP CODON PROTEIN 5-RELATED"/>
    <property type="match status" value="1"/>
</dbReference>
<accession>A0AAJ0DQY5</accession>
<dbReference type="InterPro" id="IPR014752">
    <property type="entry name" value="Arrestin-like_C"/>
</dbReference>
<feature type="region of interest" description="Disordered" evidence="1">
    <location>
        <begin position="347"/>
        <end position="372"/>
    </location>
</feature>
<evidence type="ECO:0000313" key="2">
    <source>
        <dbReference type="EMBL" id="KAK3055186.1"/>
    </source>
</evidence>
<organism evidence="2 3">
    <name type="scientific">Extremus antarcticus</name>
    <dbReference type="NCBI Taxonomy" id="702011"/>
    <lineage>
        <taxon>Eukaryota</taxon>
        <taxon>Fungi</taxon>
        <taxon>Dikarya</taxon>
        <taxon>Ascomycota</taxon>
        <taxon>Pezizomycotina</taxon>
        <taxon>Dothideomycetes</taxon>
        <taxon>Dothideomycetidae</taxon>
        <taxon>Mycosphaerellales</taxon>
        <taxon>Extremaceae</taxon>
        <taxon>Extremus</taxon>
    </lineage>
</organism>
<dbReference type="Proteomes" id="UP001271007">
    <property type="component" value="Unassembled WGS sequence"/>
</dbReference>
<proteinExistence type="predicted"/>
<evidence type="ECO:0000256" key="1">
    <source>
        <dbReference type="SAM" id="MobiDB-lite"/>
    </source>
</evidence>
<gene>
    <name evidence="2" type="ORF">LTR09_003739</name>
</gene>
<dbReference type="PANTHER" id="PTHR31904">
    <property type="entry name" value="BYPASS OF STOP CODON PROTEIN 5-RELATED"/>
    <property type="match status" value="1"/>
</dbReference>
<sequence length="529" mass="58449">MSPSVISSEGFTMPSKLRNLVQVPKPEIKINFTTKKKTFTTLDRIEGIVTVVPQVDTNFDSIDIEFVGTSRTYVERLTTAAVSSGRSEAFHQFLKLQMPGLYQLYPEDLVLRAGKIYDFPFVFVVPQQLLPRVCQHTVENDAIREAHFRLPPTFGDKGLASGRGSDDMAPDMASVRYGVFAKISELRTKGDEAWRSTLASKARRLRVVPAVEEQPPLDVHAEDGEYMMRKEKSIRKGLLKGKLGTLTMESAQPAAFKMKSYSNPESKMTTMATVMLRFDPLEKDSAPPKLGNLASKLKVTTYFASTARSSFPSKQQSMFDLTQGLHAEQLNLSSRCVMNVEWTKQEPSPSLDLQRRGSTLSSSSLETGDIPDPSEGYKGGVYYTARLIVPVTLPTNKAFAPTFHSCLISRVYALKLDLGISSVGLGSTMEVKVPVQISSQELVSDEFARRESVGGVEETEVDVEDVSNFFTNVFDPRRISVPAVEFLGRSRIGSQAPTTTADAPPGYSPMNSATTARMTHHSVQRVPVY</sequence>
<feature type="compositionally biased region" description="Low complexity" evidence="1">
    <location>
        <begin position="356"/>
        <end position="368"/>
    </location>
</feature>
<dbReference type="InterPro" id="IPR039634">
    <property type="entry name" value="Bul1-like"/>
</dbReference>
<name>A0AAJ0DQY5_9PEZI</name>
<dbReference type="EMBL" id="JAWDJX010000009">
    <property type="protein sequence ID" value="KAK3055186.1"/>
    <property type="molecule type" value="Genomic_DNA"/>
</dbReference>
<protein>
    <recommendedName>
        <fullName evidence="4">Arrestin-like N-terminal domain-containing protein</fullName>
    </recommendedName>
</protein>
<dbReference type="Gene3D" id="2.60.40.640">
    <property type="match status" value="1"/>
</dbReference>
<keyword evidence="3" id="KW-1185">Reference proteome</keyword>
<evidence type="ECO:0008006" key="4">
    <source>
        <dbReference type="Google" id="ProtNLM"/>
    </source>
</evidence>